<evidence type="ECO:0000313" key="9">
    <source>
        <dbReference type="Ensembl" id="ENSMMOP00000025074.1"/>
    </source>
</evidence>
<dbReference type="Gene3D" id="1.25.70.10">
    <property type="entry name" value="Transcription termination factor 3, mitochondrial"/>
    <property type="match status" value="1"/>
</dbReference>
<evidence type="ECO:0000313" key="10">
    <source>
        <dbReference type="Proteomes" id="UP000261620"/>
    </source>
</evidence>
<proteinExistence type="inferred from homology"/>
<reference evidence="9" key="1">
    <citation type="submission" date="2025-08" db="UniProtKB">
        <authorList>
            <consortium name="Ensembl"/>
        </authorList>
    </citation>
    <scope>IDENTIFICATION</scope>
</reference>
<evidence type="ECO:0000256" key="5">
    <source>
        <dbReference type="ARBA" id="ARBA00023128"/>
    </source>
</evidence>
<dbReference type="GO" id="GO:0006355">
    <property type="term" value="P:regulation of DNA-templated transcription"/>
    <property type="evidence" value="ECO:0007669"/>
    <property type="project" value="UniProtKB-ARBA"/>
</dbReference>
<evidence type="ECO:0000256" key="1">
    <source>
        <dbReference type="ARBA" id="ARBA00004173"/>
    </source>
</evidence>
<accession>A0A3Q3XG67</accession>
<sequence length="466" mass="53298">MALSCTQQCLRCRNLLFSKTLASAWQYSTQLGYFTTEASLPTKIIHASSIIRGSHIKTKAKHKWTQQILCFNNFTAKHMSTEPTGRQDVEELSKADISHESSLLPIIDAGPATKSQMPLGICCFVFDYKNISFFNLRNHLRFYYVENEINDICRYYLHLSDLDAATEVSALEEIDDVEALSIPVPSAIPPASTSLRDYVDQSETLSKLVQLGVNLWKLEQRPNVGSMLLRLNFDTDVAPRLMFLKDIGVEAHRFGYILTHNPFILTESLENLQARVNYLKLKKFSSETVASMVSKAPYLLNFSVKRLDNRLGFFQTQLNVSASNTRDIVARLPRLLCGSLEPVKENLKVCEIELGFKENEIQRIVIAVPKVLTANKRKLTQIFDFLHNTMKVPHHLIAKFPQVLNTKYLRIRERHMFLEYLGKAQYDPALPNYISLDRLVSLPDQDFCTMLALATLEDFYLFQKTL</sequence>
<organism evidence="9 10">
    <name type="scientific">Mola mola</name>
    <name type="common">Ocean sunfish</name>
    <name type="synonym">Tetraodon mola</name>
    <dbReference type="NCBI Taxonomy" id="94237"/>
    <lineage>
        <taxon>Eukaryota</taxon>
        <taxon>Metazoa</taxon>
        <taxon>Chordata</taxon>
        <taxon>Craniata</taxon>
        <taxon>Vertebrata</taxon>
        <taxon>Euteleostomi</taxon>
        <taxon>Actinopterygii</taxon>
        <taxon>Neopterygii</taxon>
        <taxon>Teleostei</taxon>
        <taxon>Neoteleostei</taxon>
        <taxon>Acanthomorphata</taxon>
        <taxon>Eupercaria</taxon>
        <taxon>Tetraodontiformes</taxon>
        <taxon>Molidae</taxon>
        <taxon>Mola</taxon>
    </lineage>
</organism>
<evidence type="ECO:0000256" key="2">
    <source>
        <dbReference type="ARBA" id="ARBA00007692"/>
    </source>
</evidence>
<dbReference type="GO" id="GO:0006390">
    <property type="term" value="P:mitochondrial transcription"/>
    <property type="evidence" value="ECO:0007669"/>
    <property type="project" value="TreeGrafter"/>
</dbReference>
<dbReference type="FunFam" id="1.25.70.10:FF:000002">
    <property type="entry name" value="transcription termination factor 3, mitochondrial"/>
    <property type="match status" value="1"/>
</dbReference>
<comment type="subcellular location">
    <subcellularLocation>
        <location evidence="1">Mitochondrion</location>
    </subcellularLocation>
</comment>
<evidence type="ECO:0000256" key="6">
    <source>
        <dbReference type="ARBA" id="ARBA00023163"/>
    </source>
</evidence>
<name>A0A3Q3XG67_MOLML</name>
<dbReference type="Pfam" id="PF02536">
    <property type="entry name" value="mTERF"/>
    <property type="match status" value="1"/>
</dbReference>
<keyword evidence="6" id="KW-0804">Transcription</keyword>
<keyword evidence="4" id="KW-0805">Transcription regulation</keyword>
<keyword evidence="5" id="KW-0496">Mitochondrion</keyword>
<dbReference type="STRING" id="94237.ENSMMOP00000025074"/>
<dbReference type="SMART" id="SM00733">
    <property type="entry name" value="Mterf"/>
    <property type="match status" value="6"/>
</dbReference>
<dbReference type="PANTHER" id="PTHR13068:SF194">
    <property type="entry name" value="TRANSCRIPTION TERMINATION FACTOR 3, MITOCHONDRIAL"/>
    <property type="match status" value="1"/>
</dbReference>
<evidence type="ECO:0000256" key="7">
    <source>
        <dbReference type="ARBA" id="ARBA00071275"/>
    </source>
</evidence>
<evidence type="ECO:0000256" key="3">
    <source>
        <dbReference type="ARBA" id="ARBA00022946"/>
    </source>
</evidence>
<evidence type="ECO:0000256" key="8">
    <source>
        <dbReference type="ARBA" id="ARBA00081775"/>
    </source>
</evidence>
<dbReference type="PANTHER" id="PTHR13068">
    <property type="entry name" value="CGI-12 PROTEIN-RELATED"/>
    <property type="match status" value="1"/>
</dbReference>
<dbReference type="InterPro" id="IPR038538">
    <property type="entry name" value="MTERF_sf"/>
</dbReference>
<dbReference type="InterPro" id="IPR003690">
    <property type="entry name" value="MTERF"/>
</dbReference>
<keyword evidence="10" id="KW-1185">Reference proteome</keyword>
<dbReference type="Ensembl" id="ENSMMOT00000025493.1">
    <property type="protein sequence ID" value="ENSMMOP00000025074.1"/>
    <property type="gene ID" value="ENSMMOG00000019038.1"/>
</dbReference>
<dbReference type="GO" id="GO:0003676">
    <property type="term" value="F:nucleic acid binding"/>
    <property type="evidence" value="ECO:0007669"/>
    <property type="project" value="InterPro"/>
</dbReference>
<protein>
    <recommendedName>
        <fullName evidence="7">Transcription termination factor 3, mitochondrial</fullName>
    </recommendedName>
    <alternativeName>
        <fullName evidence="8">mTERF domain-containing protein 1, mitochondrial</fullName>
    </alternativeName>
</protein>
<reference evidence="9" key="2">
    <citation type="submission" date="2025-09" db="UniProtKB">
        <authorList>
            <consortium name="Ensembl"/>
        </authorList>
    </citation>
    <scope>IDENTIFICATION</scope>
</reference>
<dbReference type="GO" id="GO:0005739">
    <property type="term" value="C:mitochondrion"/>
    <property type="evidence" value="ECO:0007669"/>
    <property type="project" value="UniProtKB-SubCell"/>
</dbReference>
<evidence type="ECO:0000256" key="4">
    <source>
        <dbReference type="ARBA" id="ARBA00023015"/>
    </source>
</evidence>
<dbReference type="GO" id="GO:0061668">
    <property type="term" value="P:mitochondrial ribosome assembly"/>
    <property type="evidence" value="ECO:0007669"/>
    <property type="project" value="TreeGrafter"/>
</dbReference>
<dbReference type="Proteomes" id="UP000261620">
    <property type="component" value="Unplaced"/>
</dbReference>
<keyword evidence="3" id="KW-0809">Transit peptide</keyword>
<comment type="similarity">
    <text evidence="2">Belongs to the mTERF family.</text>
</comment>
<dbReference type="AlphaFoldDB" id="A0A3Q3XG67"/>